<dbReference type="AlphaFoldDB" id="A0AAN6BU26"/>
<keyword evidence="2" id="KW-0472">Membrane</keyword>
<reference evidence="3" key="1">
    <citation type="journal article" date="2020" name="bioRxiv">
        <title>Genomic and phenotypic heterogeneity of clinical isolates of the human pathogens Aspergillus fumigatus, Aspergillus lentulus and Aspergillus fumigatiaffinis.</title>
        <authorList>
            <person name="dos Santos R.A.C."/>
            <person name="Steenwyk J.L."/>
            <person name="Rivero-Menendez O."/>
            <person name="Mead M.E."/>
            <person name="Silva L.P."/>
            <person name="Bastos R.W."/>
            <person name="Alastruey-Izquierdo A."/>
            <person name="Goldman G.H."/>
            <person name="Rokas A."/>
        </authorList>
    </citation>
    <scope>NUCLEOTIDE SEQUENCE</scope>
    <source>
        <strain evidence="3">CNM-CM8927</strain>
    </source>
</reference>
<sequence>MAPQSKRPEMQLQIPQVPNFPLSSPITEEISSPAASSDEDRDMERSRPFDYLTKMSDKHPFLKAESTGAGRDRLVEREIGVFDTARRAAQGDKPKGLNLITDLPIGVPKIQTGAAGPSFVDLNDLKVLANVRERERASQKIRGILKNGTAQGFQRLPDESSGPGRRRLSWLRSENTTSPKKKKKYKDGLSPSDRPIMIGYTVPFEESSQSQDDGTKGLDSAGSQCTPMTPSIVVTPAKDEGFWQGLAPEFHRPRATSSIYSQRTSFVGNGRPEIPPVPAIPTSHFEERGTQADVSRRESVLSTRKQRSFSTGTVFEEDDGPRQGLRARSFSTESSKRGLDRLSVTTDSNRHQSQGWWTYLLSPMLGRSSTIASRSTPTRTERPPMPTLLTNSTVSSDEWWEKEVSYFSPDTPETTVANRGEVTNWHKGDTNPFADVNSMDVNTTDEKKSAEMIFQGESIQGAAAEYYQACAHELFSGRPYFECINHVCSITPKDGIPVLLAGSIAEPQSNEKNLLIDVDDDVSQLAPVNLFESASQSGARSISGTTAVDDQTASPLISNTGKKYLEEATPEEPRGNSPEPESFEREPPVYAGDRPEKQASHLFFQPTNTITPAATHINIQPPGPLPPASGAPQERIIPQYIVVPPQIHGGGGHPQPQTPDATSPGLQQATVRSGSIPLTEIASGPAPPYTTHHSASPRLPPRIDPAPITQEQMTHPWFERERIETRRRRLEKEDAIGRKAGGLWRGRGCLSNKGCFGRPGREGRLRRRWYMAITTFFVLIVVVAVVLAIMLTKKGDGTPVQSQWLNLAGYPPMPTGIATIAGSEPQAQSSGCITPSTLWSCALPPEQQSGNKPYAPNQPSFRVEIRFRNGTYANSTTVASTSNHNTRDISGSFNPSPSPPSIKDQTFLGNTSDQNAIPYAGEETPFFITILSTASLSSSGLTRRSNSSFPDIESLIPSPDLNSDGTAAAATLYPLPESQPVRLYNRGLDTEHYGFYTYFDRSIFLESLAPLNGSTTDNSAADANGGTSETDARVRCTWAQTRFLVQIWTQPTRARKTLLRSNPSASASAIASPTSTPSTLSSTSPASGTSSPTASSSATDFVRPGSFPYPVTITVDRHGGVAKEKMVYCYAMEENQRVNSTEKKLQIEDRGFGGKLVNPAPGIFNLTSSSDGVAMLDGVDGGTGGCSCQWVNWVSTS</sequence>
<dbReference type="EMBL" id="JAAAPU010000003">
    <property type="protein sequence ID" value="KAF4209553.1"/>
    <property type="molecule type" value="Genomic_DNA"/>
</dbReference>
<feature type="region of interest" description="Disordered" evidence="1">
    <location>
        <begin position="644"/>
        <end position="701"/>
    </location>
</feature>
<evidence type="ECO:0000313" key="4">
    <source>
        <dbReference type="Proteomes" id="UP000649114"/>
    </source>
</evidence>
<feature type="compositionally biased region" description="Low complexity" evidence="1">
    <location>
        <begin position="1061"/>
        <end position="1099"/>
    </location>
</feature>
<comment type="caution">
    <text evidence="3">The sequence shown here is derived from an EMBL/GenBank/DDBJ whole genome shotgun (WGS) entry which is preliminary data.</text>
</comment>
<feature type="transmembrane region" description="Helical" evidence="2">
    <location>
        <begin position="769"/>
        <end position="791"/>
    </location>
</feature>
<feature type="compositionally biased region" description="Polar residues" evidence="1">
    <location>
        <begin position="877"/>
        <end position="894"/>
    </location>
</feature>
<feature type="region of interest" description="Disordered" evidence="1">
    <location>
        <begin position="140"/>
        <end position="227"/>
    </location>
</feature>
<gene>
    <name evidence="3" type="ORF">CNMCM8927_005953</name>
</gene>
<keyword evidence="2" id="KW-1133">Transmembrane helix</keyword>
<evidence type="ECO:0000256" key="1">
    <source>
        <dbReference type="SAM" id="MobiDB-lite"/>
    </source>
</evidence>
<evidence type="ECO:0000256" key="2">
    <source>
        <dbReference type="SAM" id="Phobius"/>
    </source>
</evidence>
<accession>A0AAN6BU26</accession>
<feature type="region of interest" description="Disordered" evidence="1">
    <location>
        <begin position="266"/>
        <end position="339"/>
    </location>
</feature>
<reference evidence="3" key="2">
    <citation type="submission" date="2020-04" db="EMBL/GenBank/DDBJ databases">
        <authorList>
            <person name="Santos R.A.C."/>
            <person name="Steenwyk J.L."/>
            <person name="Rivero-Menendez O."/>
            <person name="Mead M.E."/>
            <person name="Silva L.P."/>
            <person name="Bastos R.W."/>
            <person name="Alastruey-Izquierdo A."/>
            <person name="Goldman G.H."/>
            <person name="Rokas A."/>
        </authorList>
    </citation>
    <scope>NUCLEOTIDE SEQUENCE</scope>
    <source>
        <strain evidence="3">CNM-CM8927</strain>
    </source>
</reference>
<proteinExistence type="predicted"/>
<feature type="compositionally biased region" description="Basic and acidic residues" evidence="1">
    <location>
        <begin position="563"/>
        <end position="574"/>
    </location>
</feature>
<evidence type="ECO:0000313" key="3">
    <source>
        <dbReference type="EMBL" id="KAF4209553.1"/>
    </source>
</evidence>
<feature type="compositionally biased region" description="Polar residues" evidence="1">
    <location>
        <begin position="533"/>
        <end position="561"/>
    </location>
</feature>
<feature type="compositionally biased region" description="Basic and acidic residues" evidence="1">
    <location>
        <begin position="582"/>
        <end position="593"/>
    </location>
</feature>
<feature type="region of interest" description="Disordered" evidence="1">
    <location>
        <begin position="533"/>
        <end position="593"/>
    </location>
</feature>
<evidence type="ECO:0008006" key="5">
    <source>
        <dbReference type="Google" id="ProtNLM"/>
    </source>
</evidence>
<feature type="compositionally biased region" description="Polar residues" evidence="1">
    <location>
        <begin position="658"/>
        <end position="673"/>
    </location>
</feature>
<protein>
    <recommendedName>
        <fullName evidence="5">Glycoprotease family protein</fullName>
    </recommendedName>
</protein>
<feature type="compositionally biased region" description="Polar residues" evidence="1">
    <location>
        <begin position="13"/>
        <end position="35"/>
    </location>
</feature>
<organism evidence="3 4">
    <name type="scientific">Aspergillus lentulus</name>
    <dbReference type="NCBI Taxonomy" id="293939"/>
    <lineage>
        <taxon>Eukaryota</taxon>
        <taxon>Fungi</taxon>
        <taxon>Dikarya</taxon>
        <taxon>Ascomycota</taxon>
        <taxon>Pezizomycotina</taxon>
        <taxon>Eurotiomycetes</taxon>
        <taxon>Eurotiomycetidae</taxon>
        <taxon>Eurotiales</taxon>
        <taxon>Aspergillaceae</taxon>
        <taxon>Aspergillus</taxon>
        <taxon>Aspergillus subgen. Fumigati</taxon>
    </lineage>
</organism>
<name>A0AAN6BU26_ASPLE</name>
<feature type="compositionally biased region" description="Basic and acidic residues" evidence="1">
    <location>
        <begin position="284"/>
        <end position="299"/>
    </location>
</feature>
<feature type="region of interest" description="Disordered" evidence="1">
    <location>
        <begin position="1058"/>
        <end position="1101"/>
    </location>
</feature>
<feature type="region of interest" description="Disordered" evidence="1">
    <location>
        <begin position="1"/>
        <end position="52"/>
    </location>
</feature>
<dbReference type="Proteomes" id="UP000649114">
    <property type="component" value="Unassembled WGS sequence"/>
</dbReference>
<feature type="region of interest" description="Disordered" evidence="1">
    <location>
        <begin position="877"/>
        <end position="900"/>
    </location>
</feature>
<feature type="compositionally biased region" description="Polar residues" evidence="1">
    <location>
        <begin position="300"/>
        <end position="313"/>
    </location>
</feature>
<feature type="region of interest" description="Disordered" evidence="1">
    <location>
        <begin position="369"/>
        <end position="391"/>
    </location>
</feature>
<keyword evidence="2" id="KW-0812">Transmembrane</keyword>